<name>A0A260Z3G3_CAERE</name>
<protein>
    <submittedName>
        <fullName evidence="1">Uncharacterized protein</fullName>
    </submittedName>
</protein>
<reference evidence="1" key="1">
    <citation type="submission" date="2017-08" db="EMBL/GenBank/DDBJ databases">
        <authorList>
            <person name="de Groot N.N."/>
        </authorList>
    </citation>
    <scope>NUCLEOTIDE SEQUENCE [LARGE SCALE GENOMIC DNA]</scope>
    <source>
        <strain evidence="1">PX439</strain>
    </source>
</reference>
<dbReference type="OMA" id="TCLYLGH"/>
<feature type="non-terminal residue" evidence="1">
    <location>
        <position position="296"/>
    </location>
</feature>
<dbReference type="Proteomes" id="UP000216624">
    <property type="component" value="Unassembled WGS sequence"/>
</dbReference>
<dbReference type="OrthoDB" id="5791209at2759"/>
<accession>A0A260Z3G3</accession>
<feature type="non-terminal residue" evidence="1">
    <location>
        <position position="1"/>
    </location>
</feature>
<organism evidence="1 2">
    <name type="scientific">Caenorhabditis remanei</name>
    <name type="common">Caenorhabditis vulgaris</name>
    <dbReference type="NCBI Taxonomy" id="31234"/>
    <lineage>
        <taxon>Eukaryota</taxon>
        <taxon>Metazoa</taxon>
        <taxon>Ecdysozoa</taxon>
        <taxon>Nematoda</taxon>
        <taxon>Chromadorea</taxon>
        <taxon>Rhabditida</taxon>
        <taxon>Rhabditina</taxon>
        <taxon>Rhabditomorpha</taxon>
        <taxon>Rhabditoidea</taxon>
        <taxon>Rhabditidae</taxon>
        <taxon>Peloderinae</taxon>
        <taxon>Caenorhabditis</taxon>
    </lineage>
</organism>
<gene>
    <name evidence="1" type="ORF">FL82_17676</name>
</gene>
<dbReference type="PANTHER" id="PTHR10664">
    <property type="entry name" value="SERPENTINE RECEPTOR-C.ELEGANS"/>
    <property type="match status" value="1"/>
</dbReference>
<dbReference type="HOGENOM" id="CLU_059075_1_0_1"/>
<dbReference type="InterPro" id="IPR019420">
    <property type="entry name" value="7TM_GPCR_serpentine_rcpt_Srbc"/>
</dbReference>
<sequence>MLLPFVVSSVGVICGVFIALINCYLIFMFRSQKHHRTHDMTQFYYRFHLDIVIGVATCLYLGHVLSFYSFPEFFESTRLLVLWFGLLTSNLQMARMMFQLFISCDRVVAAFFPIEYRIYHSRVPVWPFFIFSLASGLFQDFVFFYCCDFVIYVPKNCLALGCVMNVCFKTFWSTYQTVILSTIVLLSCAFCIRLFLWSKSASSLTQANRLAILDAVTTFLFQFIPPFCVSLWPDFELFQFSYAGPFNLVGKLFGNTIESVLMWRLLRRKHVDQKVMATTLAVKGFSHVTHSSEHNR</sequence>
<dbReference type="KEGG" id="crq:GCK72_019504"/>
<comment type="caution">
    <text evidence="1">The sequence shown here is derived from an EMBL/GenBank/DDBJ whole genome shotgun (WGS) entry which is preliminary data.</text>
</comment>
<dbReference type="CTD" id="9839088"/>
<dbReference type="Pfam" id="PF10316">
    <property type="entry name" value="7TM_GPCR_Srbc"/>
    <property type="match status" value="1"/>
</dbReference>
<proteinExistence type="predicted"/>
<evidence type="ECO:0000313" key="1">
    <source>
        <dbReference type="EMBL" id="OZF80236.1"/>
    </source>
</evidence>
<dbReference type="PANTHER" id="PTHR10664:SF36">
    <property type="entry name" value="SERPENTINE RECEPTOR, CLASS BC (CLASS B-LIKE)"/>
    <property type="match status" value="1"/>
</dbReference>
<keyword evidence="2" id="KW-1185">Reference proteome</keyword>
<evidence type="ECO:0000313" key="2">
    <source>
        <dbReference type="Proteomes" id="UP000216624"/>
    </source>
</evidence>
<dbReference type="eggNOG" id="ENOG502TG1P">
    <property type="taxonomic scope" value="Eukaryota"/>
</dbReference>
<dbReference type="EMBL" id="NMWX01000394">
    <property type="protein sequence ID" value="OZF80236.1"/>
    <property type="molecule type" value="Genomic_DNA"/>
</dbReference>